<sequence>MRLFLSAGCGALMLLSPHLMADYPIAGVEPSIRPVGAPAIEWVMRDKVWYQSSLTGVQQPYPKSLYFLDNQGNWHTPFNQPGMKGRYDIRQWHQ</sequence>
<feature type="chain" id="PRO_5030947140" evidence="1">
    <location>
        <begin position="22"/>
        <end position="94"/>
    </location>
</feature>
<evidence type="ECO:0000256" key="1">
    <source>
        <dbReference type="SAM" id="SignalP"/>
    </source>
</evidence>
<keyword evidence="1" id="KW-0732">Signal</keyword>
<reference evidence="2 3" key="1">
    <citation type="submission" date="2016-06" db="EMBL/GenBank/DDBJ databases">
        <title>Genome sequence of endosymbiont of Candidatus Endolucinida thiodiazotropha.</title>
        <authorList>
            <person name="Poehlein A."/>
            <person name="Koenig S."/>
            <person name="Heiden S.E."/>
            <person name="Thuermer A."/>
            <person name="Voget S."/>
            <person name="Daniel R."/>
            <person name="Markert S."/>
            <person name="Gros O."/>
            <person name="Schweder T."/>
        </authorList>
    </citation>
    <scope>NUCLEOTIDE SEQUENCE [LARGE SCALE GENOMIC DNA]</scope>
    <source>
        <strain evidence="2 3">COS</strain>
    </source>
</reference>
<name>A0A7Z1AF45_9GAMM</name>
<proteinExistence type="predicted"/>
<feature type="signal peptide" evidence="1">
    <location>
        <begin position="1"/>
        <end position="21"/>
    </location>
</feature>
<dbReference type="OrthoDB" id="5625614at2"/>
<accession>A0A7Z1AF45</accession>
<keyword evidence="3" id="KW-1185">Reference proteome</keyword>
<organism evidence="2 3">
    <name type="scientific">Candidatus Thiodiazotropha endolucinida</name>
    <dbReference type="NCBI Taxonomy" id="1655433"/>
    <lineage>
        <taxon>Bacteria</taxon>
        <taxon>Pseudomonadati</taxon>
        <taxon>Pseudomonadota</taxon>
        <taxon>Gammaproteobacteria</taxon>
        <taxon>Chromatiales</taxon>
        <taxon>Sedimenticolaceae</taxon>
        <taxon>Candidatus Thiodiazotropha</taxon>
    </lineage>
</organism>
<evidence type="ECO:0000313" key="3">
    <source>
        <dbReference type="Proteomes" id="UP000094769"/>
    </source>
</evidence>
<dbReference type="EMBL" id="MARB01000017">
    <property type="protein sequence ID" value="ODJ86769.1"/>
    <property type="molecule type" value="Genomic_DNA"/>
</dbReference>
<gene>
    <name evidence="2" type="ORF">CODIS_29120</name>
</gene>
<protein>
    <submittedName>
        <fullName evidence="2">Uncharacterized protein</fullName>
    </submittedName>
</protein>
<evidence type="ECO:0000313" key="2">
    <source>
        <dbReference type="EMBL" id="ODJ86769.1"/>
    </source>
</evidence>
<dbReference type="RefSeq" id="WP_069126404.1">
    <property type="nucleotide sequence ID" value="NZ_MARB01000017.1"/>
</dbReference>
<dbReference type="AlphaFoldDB" id="A0A7Z1AF45"/>
<dbReference type="Proteomes" id="UP000094769">
    <property type="component" value="Unassembled WGS sequence"/>
</dbReference>
<comment type="caution">
    <text evidence="2">The sequence shown here is derived from an EMBL/GenBank/DDBJ whole genome shotgun (WGS) entry which is preliminary data.</text>
</comment>